<protein>
    <submittedName>
        <fullName evidence="1">DUF4258 domain-containing protein</fullName>
    </submittedName>
</protein>
<proteinExistence type="predicted"/>
<keyword evidence="2" id="KW-1185">Reference proteome</keyword>
<dbReference type="Proteomes" id="UP001644750">
    <property type="component" value="Unassembled WGS sequence"/>
</dbReference>
<evidence type="ECO:0000313" key="1">
    <source>
        <dbReference type="EMBL" id="NSJ81164.1"/>
    </source>
</evidence>
<name>A0ABX2I2G9_ANAHA</name>
<evidence type="ECO:0000313" key="2">
    <source>
        <dbReference type="Proteomes" id="UP001644750"/>
    </source>
</evidence>
<dbReference type="EMBL" id="JAAITB010000102">
    <property type="protein sequence ID" value="NSJ81164.1"/>
    <property type="molecule type" value="Genomic_DNA"/>
</dbReference>
<accession>A0ABX2I2G9</accession>
<dbReference type="Pfam" id="PF14076">
    <property type="entry name" value="DUF4258"/>
    <property type="match status" value="1"/>
</dbReference>
<comment type="caution">
    <text evidence="1">The sequence shown here is derived from an EMBL/GenBank/DDBJ whole genome shotgun (WGS) entry which is preliminary data.</text>
</comment>
<dbReference type="InterPro" id="IPR025354">
    <property type="entry name" value="DUF4258"/>
</dbReference>
<reference evidence="1 2" key="1">
    <citation type="journal article" date="2020" name="Cell Host Microbe">
        <title>Functional and Genomic Variation between Human-Derived Isolates of Lachnospiraceae Reveals Inter- and Intra-Species Diversity.</title>
        <authorList>
            <person name="Sorbara M.T."/>
            <person name="Littmann E.R."/>
            <person name="Fontana E."/>
            <person name="Moody T.U."/>
            <person name="Kohout C.E."/>
            <person name="Gjonbalaj M."/>
            <person name="Eaton V."/>
            <person name="Seok R."/>
            <person name="Leiner I.M."/>
            <person name="Pamer E.G."/>
        </authorList>
    </citation>
    <scope>NUCLEOTIDE SEQUENCE [LARGE SCALE GENOMIC DNA]</scope>
    <source>
        <strain evidence="1 2">MSK.14.57</strain>
    </source>
</reference>
<gene>
    <name evidence="1" type="ORF">G5A72_16615</name>
</gene>
<organism evidence="1 2">
    <name type="scientific">Anaerostipes hadrus</name>
    <dbReference type="NCBI Taxonomy" id="649756"/>
    <lineage>
        <taxon>Bacteria</taxon>
        <taxon>Bacillati</taxon>
        <taxon>Bacillota</taxon>
        <taxon>Clostridia</taxon>
        <taxon>Lachnospirales</taxon>
        <taxon>Lachnospiraceae</taxon>
        <taxon>Anaerostipes</taxon>
    </lineage>
</organism>
<sequence>MNIKIYQKLCAELKILWTQHCLQRMQERDISRLDVKNGIATGEIIEDYPDDYPNPSCLIFGYNVNGHILHIVAGCDNINIYIITAYYPDTKKFENDLKTRRKR</sequence>
<dbReference type="RefSeq" id="WP_118304202.1">
    <property type="nucleotide sequence ID" value="NZ_JAAIQC010000101.1"/>
</dbReference>